<name>A0ABQ8VKF4_9AGAR</name>
<feature type="non-terminal residue" evidence="1">
    <location>
        <position position="120"/>
    </location>
</feature>
<proteinExistence type="predicted"/>
<evidence type="ECO:0000313" key="1">
    <source>
        <dbReference type="EMBL" id="KAJ4496881.1"/>
    </source>
</evidence>
<sequence>MSTTQVNVPIFPEESKLTGKDSWSRFKAAGELTAQLRGYTGYLDGTIVKPASSLYSTAAGSVYPAVTATPAYSMTPYPKEWYMRDRFVAATINLNTIDATGLGIDLTKSAADIWKDLTEK</sequence>
<dbReference type="EMBL" id="JANVFT010000025">
    <property type="protein sequence ID" value="KAJ4496881.1"/>
    <property type="molecule type" value="Genomic_DNA"/>
</dbReference>
<keyword evidence="2" id="KW-1185">Reference proteome</keyword>
<reference evidence="1" key="1">
    <citation type="submission" date="2022-08" db="EMBL/GenBank/DDBJ databases">
        <title>A Global Phylogenomic Analysis of the Shiitake Genus Lentinula.</title>
        <authorList>
            <consortium name="DOE Joint Genome Institute"/>
            <person name="Sierra-Patev S."/>
            <person name="Min B."/>
            <person name="Naranjo-Ortiz M."/>
            <person name="Looney B."/>
            <person name="Konkel Z."/>
            <person name="Slot J.C."/>
            <person name="Sakamoto Y."/>
            <person name="Steenwyk J.L."/>
            <person name="Rokas A."/>
            <person name="Carro J."/>
            <person name="Camarero S."/>
            <person name="Ferreira P."/>
            <person name="Molpeceres G."/>
            <person name="Ruiz-Duenas F.J."/>
            <person name="Serrano A."/>
            <person name="Henrissat B."/>
            <person name="Drula E."/>
            <person name="Hughes K.W."/>
            <person name="Mata J.L."/>
            <person name="Ishikawa N.K."/>
            <person name="Vargas-Isla R."/>
            <person name="Ushijima S."/>
            <person name="Smith C.A."/>
            <person name="Ahrendt S."/>
            <person name="Andreopoulos W."/>
            <person name="He G."/>
            <person name="Labutti K."/>
            <person name="Lipzen A."/>
            <person name="Ng V."/>
            <person name="Riley R."/>
            <person name="Sandor L."/>
            <person name="Barry K."/>
            <person name="Martinez A.T."/>
            <person name="Xiao Y."/>
            <person name="Gibbons J.G."/>
            <person name="Terashima K."/>
            <person name="Grigoriev I.V."/>
            <person name="Hibbett D.S."/>
        </authorList>
    </citation>
    <scope>NUCLEOTIDE SEQUENCE</scope>
    <source>
        <strain evidence="1">RHP3577 ss4</strain>
    </source>
</reference>
<dbReference type="Proteomes" id="UP001150217">
    <property type="component" value="Unassembled WGS sequence"/>
</dbReference>
<evidence type="ECO:0000313" key="2">
    <source>
        <dbReference type="Proteomes" id="UP001150217"/>
    </source>
</evidence>
<comment type="caution">
    <text evidence="1">The sequence shown here is derived from an EMBL/GenBank/DDBJ whole genome shotgun (WGS) entry which is preliminary data.</text>
</comment>
<organism evidence="1 2">
    <name type="scientific">Lentinula lateritia</name>
    <dbReference type="NCBI Taxonomy" id="40482"/>
    <lineage>
        <taxon>Eukaryota</taxon>
        <taxon>Fungi</taxon>
        <taxon>Dikarya</taxon>
        <taxon>Basidiomycota</taxon>
        <taxon>Agaricomycotina</taxon>
        <taxon>Agaricomycetes</taxon>
        <taxon>Agaricomycetidae</taxon>
        <taxon>Agaricales</taxon>
        <taxon>Marasmiineae</taxon>
        <taxon>Omphalotaceae</taxon>
        <taxon>Lentinula</taxon>
    </lineage>
</organism>
<accession>A0ABQ8VKF4</accession>
<protein>
    <submittedName>
        <fullName evidence="1">Uncharacterized protein</fullName>
    </submittedName>
</protein>
<gene>
    <name evidence="1" type="ORF">C8R41DRAFT_761045</name>
</gene>